<comment type="caution">
    <text evidence="1">The sequence shown here is derived from an EMBL/GenBank/DDBJ whole genome shotgun (WGS) entry which is preliminary data.</text>
</comment>
<reference evidence="1" key="1">
    <citation type="submission" date="2022-06" db="EMBL/GenBank/DDBJ databases">
        <title>The First Complete Genome of the Simian Malaria Parasite Plasmodium brasilianum.</title>
        <authorList>
            <person name="Bajic M."/>
            <person name="Ravishankar S."/>
        </authorList>
    </citation>
    <scope>NUCLEOTIDE SEQUENCE</scope>
    <source>
        <strain evidence="1">Bolivian I</strain>
    </source>
</reference>
<name>A0ACB9Y598_PLABR</name>
<evidence type="ECO:0000313" key="2">
    <source>
        <dbReference type="Proteomes" id="UP001056978"/>
    </source>
</evidence>
<keyword evidence="2" id="KW-1185">Reference proteome</keyword>
<gene>
    <name evidence="1" type="ORF">MKS88_004952</name>
</gene>
<dbReference type="Proteomes" id="UP001056978">
    <property type="component" value="Chromosome 13"/>
</dbReference>
<accession>A0ACB9Y598</accession>
<organism evidence="1 2">
    <name type="scientific">Plasmodium brasilianum</name>
    <dbReference type="NCBI Taxonomy" id="5824"/>
    <lineage>
        <taxon>Eukaryota</taxon>
        <taxon>Sar</taxon>
        <taxon>Alveolata</taxon>
        <taxon>Apicomplexa</taxon>
        <taxon>Aconoidasida</taxon>
        <taxon>Haemosporida</taxon>
        <taxon>Plasmodiidae</taxon>
        <taxon>Plasmodium</taxon>
        <taxon>Plasmodium (Plasmodium)</taxon>
    </lineage>
</organism>
<evidence type="ECO:0000313" key="1">
    <source>
        <dbReference type="EMBL" id="KAI4835736.1"/>
    </source>
</evidence>
<dbReference type="EMBL" id="CM043781">
    <property type="protein sequence ID" value="KAI4835736.1"/>
    <property type="molecule type" value="Genomic_DNA"/>
</dbReference>
<protein>
    <submittedName>
        <fullName evidence="1">Peptide chain release factor 1</fullName>
    </submittedName>
</protein>
<proteinExistence type="predicted"/>
<sequence>MNRVLFVGYLLLCGFPIYVSNFYIDKKKDFIKRAAEKKKDIFKRNVFHLFIKKEENEFFENKNLIRIEFRPGVGGEEALSWSRDLLKVMRKEEIFTYKTFAEKYNCTVKKVQDISESLVVSSNDNININKCGKEINISLFDLFKNEGGVHQAKIHSSTATIAIFLHKHNESKNKINSKDMKVTTFRSSKPGGQNVNKIESGVRILHKPTGIQSECQEERTQELNKRIAMKRLILKIQEQKIKDSINLLQNERSKLVKESNRSNRIRTYNFFRGYITDHVTKRKLELMYFERARLEYLLNI</sequence>